<evidence type="ECO:0008006" key="4">
    <source>
        <dbReference type="Google" id="ProtNLM"/>
    </source>
</evidence>
<name>A0A450YCC4_9GAMM</name>
<gene>
    <name evidence="3" type="ORF">BECKSD772D_GA0070982_100235</name>
    <name evidence="2" type="ORF">BECKSD772E_GA0070983_100236</name>
    <name evidence="1" type="ORF">BECKSD772F_GA0070984_100236</name>
</gene>
<protein>
    <recommendedName>
        <fullName evidence="4">Tail fiber protein</fullName>
    </recommendedName>
</protein>
<evidence type="ECO:0000313" key="2">
    <source>
        <dbReference type="EMBL" id="VFK39196.1"/>
    </source>
</evidence>
<dbReference type="EMBL" id="CAADHB010000002">
    <property type="protein sequence ID" value="VFK77821.1"/>
    <property type="molecule type" value="Genomic_DNA"/>
</dbReference>
<organism evidence="2">
    <name type="scientific">Candidatus Kentrum sp. SD</name>
    <dbReference type="NCBI Taxonomy" id="2126332"/>
    <lineage>
        <taxon>Bacteria</taxon>
        <taxon>Pseudomonadati</taxon>
        <taxon>Pseudomonadota</taxon>
        <taxon>Gammaproteobacteria</taxon>
        <taxon>Candidatus Kentrum</taxon>
    </lineage>
</organism>
<evidence type="ECO:0000313" key="1">
    <source>
        <dbReference type="EMBL" id="VFK36502.1"/>
    </source>
</evidence>
<evidence type="ECO:0000313" key="3">
    <source>
        <dbReference type="EMBL" id="VFK77821.1"/>
    </source>
</evidence>
<dbReference type="EMBL" id="CAADFU010000002">
    <property type="protein sequence ID" value="VFK39196.1"/>
    <property type="molecule type" value="Genomic_DNA"/>
</dbReference>
<reference evidence="2" key="1">
    <citation type="submission" date="2019-02" db="EMBL/GenBank/DDBJ databases">
        <authorList>
            <person name="Gruber-Vodicka R. H."/>
            <person name="Seah K. B. B."/>
        </authorList>
    </citation>
    <scope>NUCLEOTIDE SEQUENCE</scope>
    <source>
        <strain evidence="3">BECK_S127</strain>
        <strain evidence="2">BECK_S1320</strain>
        <strain evidence="1">BECK_S1321</strain>
    </source>
</reference>
<accession>A0A450YCC4</accession>
<sequence length="341" mass="35553">MNITTKDRSALKSYFVKNSIPTESNFSDLIDGMLNLKDDGFAKTSGSPLSLEASGNTESQKKAINFYNKFSDKKPDWILCLNPRGTSGQANTAKRGFSIGDAEGNSKFFIDKATGNIGIGTTNPGYMLQIESSGANGIYVKGNTGGSAPSVDCHLVLESSSDYRGRGMFLPHRSSSDTSAAAWFVGVPYTGGGFQIGNSNLMSAGADNGSVRKDSAKLFINENGNVGIGTTSPGAKLDVSGDMRVGGGTPIQRIVIGTVGSDGRKTAGSGFTSQKTSGTGNYTITFSPPFSSTPVVLATCYGNNQDNLLNVNPTPSSAGVYIWDKDGSGENAPFSFIAIGI</sequence>
<proteinExistence type="predicted"/>
<dbReference type="EMBL" id="CAADFR010000002">
    <property type="protein sequence ID" value="VFK36502.1"/>
    <property type="molecule type" value="Genomic_DNA"/>
</dbReference>
<dbReference type="AlphaFoldDB" id="A0A450YCC4"/>